<dbReference type="GO" id="GO:0008999">
    <property type="term" value="F:protein-N-terminal-alanine acetyltransferase activity"/>
    <property type="evidence" value="ECO:0007669"/>
    <property type="project" value="TreeGrafter"/>
</dbReference>
<feature type="domain" description="N-acetyltransferase" evidence="4">
    <location>
        <begin position="28"/>
        <end position="199"/>
    </location>
</feature>
<comment type="caution">
    <text evidence="5">The sequence shown here is derived from an EMBL/GenBank/DDBJ whole genome shotgun (WGS) entry which is preliminary data.</text>
</comment>
<dbReference type="Gene3D" id="3.40.630.30">
    <property type="match status" value="1"/>
</dbReference>
<dbReference type="GO" id="GO:0005737">
    <property type="term" value="C:cytoplasm"/>
    <property type="evidence" value="ECO:0007669"/>
    <property type="project" value="TreeGrafter"/>
</dbReference>
<comment type="similarity">
    <text evidence="3">Belongs to the acetyltransferase family. RimJ subfamily.</text>
</comment>
<evidence type="ECO:0000259" key="4">
    <source>
        <dbReference type="PROSITE" id="PS51186"/>
    </source>
</evidence>
<organism evidence="5 6">
    <name type="scientific">Gordonia araii NBRC 100433</name>
    <dbReference type="NCBI Taxonomy" id="1073574"/>
    <lineage>
        <taxon>Bacteria</taxon>
        <taxon>Bacillati</taxon>
        <taxon>Actinomycetota</taxon>
        <taxon>Actinomycetes</taxon>
        <taxon>Mycobacteriales</taxon>
        <taxon>Gordoniaceae</taxon>
        <taxon>Gordonia</taxon>
    </lineage>
</organism>
<protein>
    <submittedName>
        <fullName evidence="5">Putative acetyltransferase</fullName>
    </submittedName>
</protein>
<dbReference type="InterPro" id="IPR016181">
    <property type="entry name" value="Acyl_CoA_acyltransferase"/>
</dbReference>
<dbReference type="PANTHER" id="PTHR43792:SF8">
    <property type="entry name" value="[RIBOSOMAL PROTEIN US5]-ALANINE N-ACETYLTRANSFERASE"/>
    <property type="match status" value="1"/>
</dbReference>
<dbReference type="Pfam" id="PF13302">
    <property type="entry name" value="Acetyltransf_3"/>
    <property type="match status" value="1"/>
</dbReference>
<dbReference type="EMBL" id="BAEE01000056">
    <property type="protein sequence ID" value="GAB10457.1"/>
    <property type="molecule type" value="Genomic_DNA"/>
</dbReference>
<dbReference type="SUPFAM" id="SSF55729">
    <property type="entry name" value="Acyl-CoA N-acyltransferases (Nat)"/>
    <property type="match status" value="1"/>
</dbReference>
<evidence type="ECO:0000313" key="5">
    <source>
        <dbReference type="EMBL" id="GAB10457.1"/>
    </source>
</evidence>
<gene>
    <name evidence="5" type="ORF">GOARA_056_02050</name>
</gene>
<dbReference type="RefSeq" id="WP_007322532.1">
    <property type="nucleotide sequence ID" value="NZ_BAEE01000056.1"/>
</dbReference>
<dbReference type="PANTHER" id="PTHR43792">
    <property type="entry name" value="GNAT FAMILY, PUTATIVE (AFU_ORTHOLOGUE AFUA_3G00765)-RELATED-RELATED"/>
    <property type="match status" value="1"/>
</dbReference>
<reference evidence="5 6" key="1">
    <citation type="submission" date="2011-11" db="EMBL/GenBank/DDBJ databases">
        <title>Whole genome shotgun sequence of Gordonia araii NBRC 100433.</title>
        <authorList>
            <person name="Yoshida Y."/>
            <person name="Hosoyama A."/>
            <person name="Tsuchikane K."/>
            <person name="Katsumata H."/>
            <person name="Yamazaki S."/>
            <person name="Fujita N."/>
        </authorList>
    </citation>
    <scope>NUCLEOTIDE SEQUENCE [LARGE SCALE GENOMIC DNA]</scope>
    <source>
        <strain evidence="5 6">NBRC 100433</strain>
    </source>
</reference>
<evidence type="ECO:0000313" key="6">
    <source>
        <dbReference type="Proteomes" id="UP000035088"/>
    </source>
</evidence>
<dbReference type="STRING" id="1073574.GOARA_056_02050"/>
<name>G7H3N2_9ACTN</name>
<evidence type="ECO:0000256" key="3">
    <source>
        <dbReference type="ARBA" id="ARBA00038502"/>
    </source>
</evidence>
<keyword evidence="2" id="KW-0012">Acyltransferase</keyword>
<proteinExistence type="inferred from homology"/>
<dbReference type="CDD" id="cd04301">
    <property type="entry name" value="NAT_SF"/>
    <property type="match status" value="1"/>
</dbReference>
<dbReference type="OrthoDB" id="5242221at2"/>
<keyword evidence="6" id="KW-1185">Reference proteome</keyword>
<accession>G7H3N2</accession>
<sequence>MFSWGSSSRSHPGWPARVGPIHVSAGRLLLRPIKLRDAADWSRLRIRNQDLLLPWEPTSDGNWAARHQRSNWPPLYSVLKSEAKRGALLPFVIEVDGEYVGQLTIGSVQRGAVRSAWIGYWVDRDWTGKGIATAAVALGVDHAFGPMGLHRLEATVQPPNAASRAVLAKVGFRHEGVLKRYMDVNGRWRDHDLFALTTEEIMSSAVEALVRAGRAQFR</sequence>
<keyword evidence="1 5" id="KW-0808">Transferase</keyword>
<dbReference type="InterPro" id="IPR051531">
    <property type="entry name" value="N-acetyltransferase"/>
</dbReference>
<evidence type="ECO:0000256" key="2">
    <source>
        <dbReference type="ARBA" id="ARBA00023315"/>
    </source>
</evidence>
<dbReference type="PROSITE" id="PS51186">
    <property type="entry name" value="GNAT"/>
    <property type="match status" value="1"/>
</dbReference>
<dbReference type="Proteomes" id="UP000035088">
    <property type="component" value="Unassembled WGS sequence"/>
</dbReference>
<evidence type="ECO:0000256" key="1">
    <source>
        <dbReference type="ARBA" id="ARBA00022679"/>
    </source>
</evidence>
<dbReference type="AlphaFoldDB" id="G7H3N2"/>
<dbReference type="InterPro" id="IPR000182">
    <property type="entry name" value="GNAT_dom"/>
</dbReference>